<keyword evidence="1" id="KW-0732">Signal</keyword>
<comment type="caution">
    <text evidence="2">The sequence shown here is derived from an EMBL/GenBank/DDBJ whole genome shotgun (WGS) entry which is preliminary data.</text>
</comment>
<proteinExistence type="predicted"/>
<accession>A0A1Q4HV23</accession>
<evidence type="ECO:0000256" key="1">
    <source>
        <dbReference type="SAM" id="SignalP"/>
    </source>
</evidence>
<feature type="chain" id="PRO_5013044022" description="DUF732 domain-containing protein" evidence="1">
    <location>
        <begin position="28"/>
        <end position="234"/>
    </location>
</feature>
<reference evidence="2 3" key="1">
    <citation type="submission" date="2016-11" db="EMBL/GenBank/DDBJ databases">
        <title>Genome sequences of unsequenced Mycobacteria.</title>
        <authorList>
            <person name="Greninger A.L."/>
            <person name="Fang F."/>
            <person name="Jerome K.R."/>
        </authorList>
    </citation>
    <scope>NUCLEOTIDE SEQUENCE [LARGE SCALE GENOMIC DNA]</scope>
    <source>
        <strain evidence="2 3">M11</strain>
    </source>
</reference>
<dbReference type="Proteomes" id="UP000186438">
    <property type="component" value="Unassembled WGS sequence"/>
</dbReference>
<name>A0A1Q4HV23_9MYCO</name>
<dbReference type="EMBL" id="MPNT01000010">
    <property type="protein sequence ID" value="OJZ73572.1"/>
    <property type="molecule type" value="Genomic_DNA"/>
</dbReference>
<evidence type="ECO:0000313" key="2">
    <source>
        <dbReference type="EMBL" id="OJZ73572.1"/>
    </source>
</evidence>
<organism evidence="2 3">
    <name type="scientific">Mycobacterium paraffinicum</name>
    <dbReference type="NCBI Taxonomy" id="53378"/>
    <lineage>
        <taxon>Bacteria</taxon>
        <taxon>Bacillati</taxon>
        <taxon>Actinomycetota</taxon>
        <taxon>Actinomycetes</taxon>
        <taxon>Mycobacteriales</taxon>
        <taxon>Mycobacteriaceae</taxon>
        <taxon>Mycobacterium</taxon>
    </lineage>
</organism>
<dbReference type="AlphaFoldDB" id="A0A1Q4HV23"/>
<protein>
    <recommendedName>
        <fullName evidence="4">DUF732 domain-containing protein</fullName>
    </recommendedName>
</protein>
<sequence length="234" mass="24303">MRRAGYGLTACFLGFASATVAMPAAHADPLDNIRGAVNGARTQSTCQPLAYSHQLETSAQMFTRNANVVPSSNPQGYCGHIVGFLGMADPTDKATSAAMDHATPYIHDCTFKDFGVGMFRDQGRDESDVAIVLGQPAAPAAPAPVPDSQKRVFCSAGGYELPPGSDCSNTPNPNPPPAPAPVTNAIQLQFGPPHLGSITATITNSSALTAKCTYDSTPSILTVISRSIQTGIPI</sequence>
<evidence type="ECO:0000313" key="3">
    <source>
        <dbReference type="Proteomes" id="UP000186438"/>
    </source>
</evidence>
<gene>
    <name evidence="2" type="ORF">BRW65_13175</name>
</gene>
<keyword evidence="3" id="KW-1185">Reference proteome</keyword>
<feature type="signal peptide" evidence="1">
    <location>
        <begin position="1"/>
        <end position="27"/>
    </location>
</feature>
<evidence type="ECO:0008006" key="4">
    <source>
        <dbReference type="Google" id="ProtNLM"/>
    </source>
</evidence>